<dbReference type="RefSeq" id="WP_068704020.1">
    <property type="nucleotide sequence ID" value="NZ_BDCR01000003.1"/>
</dbReference>
<dbReference type="AlphaFoldDB" id="A0A170ZY39"/>
<comment type="caution">
    <text evidence="2">The sequence shown here is derived from an EMBL/GenBank/DDBJ whole genome shotgun (WGS) entry which is preliminary data.</text>
</comment>
<reference evidence="3" key="2">
    <citation type="journal article" date="2017" name="Genome Announc.">
        <title>Draft genome sequence of Paludibacter jiangxiensis NM7(T), a propionate-producing fermentative bacterium.</title>
        <authorList>
            <person name="Qiu Y.-L."/>
            <person name="Tourlousse D.M."/>
            <person name="Matsuura N."/>
            <person name="Ohashi A."/>
            <person name="Sekiguchi Y."/>
        </authorList>
    </citation>
    <scope>NUCLEOTIDE SEQUENCE [LARGE SCALE GENOMIC DNA]</scope>
    <source>
        <strain evidence="3">NM7</strain>
    </source>
</reference>
<accession>A0A170ZY39</accession>
<name>A0A170ZY39_9BACT</name>
<keyword evidence="3" id="KW-1185">Reference proteome</keyword>
<dbReference type="EMBL" id="BDCR01000003">
    <property type="protein sequence ID" value="GAT63131.1"/>
    <property type="molecule type" value="Genomic_DNA"/>
</dbReference>
<dbReference type="STRING" id="681398.PJIAN_3445"/>
<dbReference type="HAMAP" id="MF_00652">
    <property type="entry name" value="UPF0246"/>
    <property type="match status" value="1"/>
</dbReference>
<organism evidence="2 3">
    <name type="scientific">Paludibacter jiangxiensis</name>
    <dbReference type="NCBI Taxonomy" id="681398"/>
    <lineage>
        <taxon>Bacteria</taxon>
        <taxon>Pseudomonadati</taxon>
        <taxon>Bacteroidota</taxon>
        <taxon>Bacteroidia</taxon>
        <taxon>Bacteroidales</taxon>
        <taxon>Paludibacteraceae</taxon>
        <taxon>Paludibacter</taxon>
    </lineage>
</organism>
<dbReference type="Pfam" id="PF03883">
    <property type="entry name" value="H2O2_YaaD"/>
    <property type="match status" value="1"/>
</dbReference>
<evidence type="ECO:0000256" key="1">
    <source>
        <dbReference type="HAMAP-Rule" id="MF_00652"/>
    </source>
</evidence>
<dbReference type="GO" id="GO:0005829">
    <property type="term" value="C:cytosol"/>
    <property type="evidence" value="ECO:0007669"/>
    <property type="project" value="TreeGrafter"/>
</dbReference>
<dbReference type="InterPro" id="IPR005583">
    <property type="entry name" value="YaaA"/>
</dbReference>
<dbReference type="Proteomes" id="UP000076586">
    <property type="component" value="Unassembled WGS sequence"/>
</dbReference>
<evidence type="ECO:0000313" key="3">
    <source>
        <dbReference type="Proteomes" id="UP000076586"/>
    </source>
</evidence>
<evidence type="ECO:0000313" key="2">
    <source>
        <dbReference type="EMBL" id="GAT63131.1"/>
    </source>
</evidence>
<comment type="similarity">
    <text evidence="1">Belongs to the UPF0246 family.</text>
</comment>
<dbReference type="PANTHER" id="PTHR30283:SF4">
    <property type="entry name" value="PEROXIDE STRESS RESISTANCE PROTEIN YAAA"/>
    <property type="match status" value="1"/>
</dbReference>
<dbReference type="GO" id="GO:0033194">
    <property type="term" value="P:response to hydroperoxide"/>
    <property type="evidence" value="ECO:0007669"/>
    <property type="project" value="TreeGrafter"/>
</dbReference>
<gene>
    <name evidence="2" type="ORF">PJIAN_3445</name>
</gene>
<sequence>MLIILSPSKTINFHTPAPPFETTWPIFSSKANKIITSLRHFAAEDISQRERVSLKIAFATRDYFHSFSTTQHVGKPALFAYTGNVFDKLNPSDFSKDDINFTQEHLRIFSALYGVLRPMDIIQPYRLDMNSKLIDGLYDTWQEQVTKEISKLLKTDDNTLINLASAEYFKMLNQKQLPAHCRIITPVFKQEHNGKYTVNSLFAKQARGWMSRFIIENRISNPEHLQGFTEGGYYFRPELSNNKEWIFTR</sequence>
<reference evidence="3" key="1">
    <citation type="submission" date="2016-04" db="EMBL/GenBank/DDBJ databases">
        <title>Draft genome sequence of Paludibacter jiangxiensis strain NM7.</title>
        <authorList>
            <person name="Qiu Y."/>
            <person name="Matsuura N."/>
            <person name="Ohashi A."/>
            <person name="Tourlousse M.D."/>
            <person name="Sekiguchi Y."/>
        </authorList>
    </citation>
    <scope>NUCLEOTIDE SEQUENCE [LARGE SCALE GENOMIC DNA]</scope>
    <source>
        <strain evidence="3">NM7</strain>
    </source>
</reference>
<dbReference type="PANTHER" id="PTHR30283">
    <property type="entry name" value="PEROXIDE STRESS RESPONSE PROTEIN YAAA"/>
    <property type="match status" value="1"/>
</dbReference>
<dbReference type="OrthoDB" id="9777133at2"/>
<protein>
    <recommendedName>
        <fullName evidence="1">UPF0246 protein PJIAN_3445</fullName>
    </recommendedName>
</protein>
<proteinExistence type="inferred from homology"/>